<dbReference type="EMBL" id="LJVE01000126">
    <property type="protein sequence ID" value="KPL12956.1"/>
    <property type="molecule type" value="Genomic_DNA"/>
</dbReference>
<gene>
    <name evidence="1" type="ORF">AMJ74_05915</name>
</gene>
<name>A0A0S8JVF2_UNCW3</name>
<evidence type="ECO:0008006" key="3">
    <source>
        <dbReference type="Google" id="ProtNLM"/>
    </source>
</evidence>
<dbReference type="SUPFAM" id="SSF53756">
    <property type="entry name" value="UDP-Glycosyltransferase/glycogen phosphorylase"/>
    <property type="match status" value="1"/>
</dbReference>
<reference evidence="1 2" key="1">
    <citation type="journal article" date="2015" name="Microbiome">
        <title>Genomic resolution of linkages in carbon, nitrogen, and sulfur cycling among widespread estuary sediment bacteria.</title>
        <authorList>
            <person name="Baker B.J."/>
            <person name="Lazar C.S."/>
            <person name="Teske A.P."/>
            <person name="Dick G.J."/>
        </authorList>
    </citation>
    <scope>NUCLEOTIDE SEQUENCE [LARGE SCALE GENOMIC DNA]</scope>
    <source>
        <strain evidence="1">SM1_77</strain>
    </source>
</reference>
<dbReference type="PANTHER" id="PTHR45825:SF11">
    <property type="entry name" value="ALPHA AMYLASE DOMAIN-CONTAINING PROTEIN"/>
    <property type="match status" value="1"/>
</dbReference>
<dbReference type="Proteomes" id="UP000050975">
    <property type="component" value="Unassembled WGS sequence"/>
</dbReference>
<dbReference type="AlphaFoldDB" id="A0A0S8JVF2"/>
<proteinExistence type="predicted"/>
<dbReference type="Gene3D" id="3.40.50.2000">
    <property type="entry name" value="Glycogen Phosphorylase B"/>
    <property type="match status" value="2"/>
</dbReference>
<dbReference type="PANTHER" id="PTHR45825">
    <property type="entry name" value="GRANULE-BOUND STARCH SYNTHASE 1, CHLOROPLASTIC/AMYLOPLASTIC"/>
    <property type="match status" value="1"/>
</dbReference>
<sequence length="102" mass="11661">MYEPCGLGQLISLRYGTVPIVRKTGGLADTVSEFNRTDKSGNGFLFSEYKGQALLSAARKAREIYNDRDLFRELSENCMRYNFSWAESAKKYKQLYESLISP</sequence>
<accession>A0A0S8JVF2</accession>
<evidence type="ECO:0000313" key="2">
    <source>
        <dbReference type="Proteomes" id="UP000050975"/>
    </source>
</evidence>
<evidence type="ECO:0000313" key="1">
    <source>
        <dbReference type="EMBL" id="KPL12956.1"/>
    </source>
</evidence>
<comment type="caution">
    <text evidence="1">The sequence shown here is derived from an EMBL/GenBank/DDBJ whole genome shotgun (WGS) entry which is preliminary data.</text>
</comment>
<dbReference type="PATRIC" id="fig|1703778.3.peg.1000"/>
<organism evidence="1 2">
    <name type="scientific">candidate division WOR_3 bacterium SM1_77</name>
    <dbReference type="NCBI Taxonomy" id="1703778"/>
    <lineage>
        <taxon>Bacteria</taxon>
        <taxon>Bacteria division WOR-3</taxon>
    </lineage>
</organism>
<protein>
    <recommendedName>
        <fullName evidence="3">Glycosyl transferase family 1 domain-containing protein</fullName>
    </recommendedName>
</protein>